<dbReference type="GO" id="GO:0030089">
    <property type="term" value="C:phycobilisome"/>
    <property type="evidence" value="ECO:0007669"/>
    <property type="project" value="UniProtKB-UniRule"/>
</dbReference>
<dbReference type="EMBL" id="MRCB01000001">
    <property type="protein sequence ID" value="OKH26851.1"/>
    <property type="molecule type" value="Genomic_DNA"/>
</dbReference>
<evidence type="ECO:0000313" key="9">
    <source>
        <dbReference type="Proteomes" id="UP000186868"/>
    </source>
</evidence>
<dbReference type="SMART" id="SM01094">
    <property type="entry name" value="CpcD"/>
    <property type="match status" value="1"/>
</dbReference>
<accession>A0A1U7HTE8</accession>
<dbReference type="STRING" id="1921803.NIES593_02095"/>
<comment type="subcellular location">
    <subcellularLocation>
        <location evidence="1">Cellular thylakoid membrane</location>
        <topology evidence="1">Peripheral membrane protein</topology>
        <orientation evidence="1">Cytoplasmic side</orientation>
    </subcellularLocation>
</comment>
<dbReference type="InterPro" id="IPR008213">
    <property type="entry name" value="CpcD-like_dom"/>
</dbReference>
<dbReference type="PROSITE" id="PS51441">
    <property type="entry name" value="CPCD_LIKE"/>
    <property type="match status" value="1"/>
</dbReference>
<evidence type="ECO:0000256" key="3">
    <source>
        <dbReference type="ARBA" id="ARBA00022738"/>
    </source>
</evidence>
<dbReference type="GO" id="GO:0031676">
    <property type="term" value="C:plasma membrane-derived thylakoid membrane"/>
    <property type="evidence" value="ECO:0007669"/>
    <property type="project" value="UniProtKB-SubCell"/>
</dbReference>
<dbReference type="AlphaFoldDB" id="A0A1U7HTE8"/>
<organism evidence="8 9">
    <name type="scientific">Hydrococcus rivularis NIES-593</name>
    <dbReference type="NCBI Taxonomy" id="1921803"/>
    <lineage>
        <taxon>Bacteria</taxon>
        <taxon>Bacillati</taxon>
        <taxon>Cyanobacteriota</taxon>
        <taxon>Cyanophyceae</taxon>
        <taxon>Pleurocapsales</taxon>
        <taxon>Hydrococcaceae</taxon>
        <taxon>Hydrococcus</taxon>
    </lineage>
</organism>
<gene>
    <name evidence="8" type="ORF">NIES593_02095</name>
</gene>
<dbReference type="Pfam" id="PF01383">
    <property type="entry name" value="CpcD"/>
    <property type="match status" value="1"/>
</dbReference>
<proteinExistence type="predicted"/>
<evidence type="ECO:0000256" key="1">
    <source>
        <dbReference type="ARBA" id="ARBA00004445"/>
    </source>
</evidence>
<evidence type="ECO:0000259" key="7">
    <source>
        <dbReference type="PROSITE" id="PS51441"/>
    </source>
</evidence>
<keyword evidence="9" id="KW-1185">Reference proteome</keyword>
<evidence type="ECO:0000256" key="4">
    <source>
        <dbReference type="ARBA" id="ARBA00023078"/>
    </source>
</evidence>
<evidence type="ECO:0000313" key="8">
    <source>
        <dbReference type="EMBL" id="OKH26851.1"/>
    </source>
</evidence>
<reference evidence="8 9" key="1">
    <citation type="submission" date="2016-11" db="EMBL/GenBank/DDBJ databases">
        <title>Draft Genome Sequences of Nine Cyanobacterial Strains from Diverse Habitats.</title>
        <authorList>
            <person name="Zhu T."/>
            <person name="Hou S."/>
            <person name="Lu X."/>
            <person name="Hess W.R."/>
        </authorList>
    </citation>
    <scope>NUCLEOTIDE SEQUENCE [LARGE SCALE GENOMIC DNA]</scope>
    <source>
        <strain evidence="8 9">NIES-593</strain>
    </source>
</reference>
<sequence length="71" mass="7809">MAASEGVTPLGRSTSAYSNTSKRFRITVSTVGAPNFRTSSVIYEVSYDQLSQKIQNIHRMGAKILRISEIS</sequence>
<keyword evidence="2" id="KW-0042">Antenna complex</keyword>
<feature type="domain" description="CpcD-like" evidence="7">
    <location>
        <begin position="21"/>
        <end position="70"/>
    </location>
</feature>
<dbReference type="Proteomes" id="UP000186868">
    <property type="component" value="Unassembled WGS sequence"/>
</dbReference>
<keyword evidence="4" id="KW-0793">Thylakoid</keyword>
<protein>
    <recommendedName>
        <fullName evidence="7">CpcD-like domain-containing protein</fullName>
    </recommendedName>
</protein>
<name>A0A1U7HTE8_9CYAN</name>
<evidence type="ECO:0000256" key="2">
    <source>
        <dbReference type="ARBA" id="ARBA00022549"/>
    </source>
</evidence>
<dbReference type="RefSeq" id="WP_073597981.1">
    <property type="nucleotide sequence ID" value="NZ_MRCB01000001.1"/>
</dbReference>
<evidence type="ECO:0000256" key="5">
    <source>
        <dbReference type="ARBA" id="ARBA00023136"/>
    </source>
</evidence>
<evidence type="ECO:0000256" key="6">
    <source>
        <dbReference type="PROSITE-ProRule" id="PRU00771"/>
    </source>
</evidence>
<comment type="caution">
    <text evidence="8">The sequence shown here is derived from an EMBL/GenBank/DDBJ whole genome shotgun (WGS) entry which is preliminary data.</text>
</comment>
<keyword evidence="3 6" id="KW-0605">Phycobilisome</keyword>
<keyword evidence="5" id="KW-0472">Membrane</keyword>